<dbReference type="GO" id="GO:0051536">
    <property type="term" value="F:iron-sulfur cluster binding"/>
    <property type="evidence" value="ECO:0007669"/>
    <property type="project" value="InterPro"/>
</dbReference>
<dbReference type="Gene3D" id="3.30.300.130">
    <property type="entry name" value="Fe-S cluster assembly (FSCA)"/>
    <property type="match status" value="1"/>
</dbReference>
<comment type="caution">
    <text evidence="2">The sequence shown here is derived from an EMBL/GenBank/DDBJ whole genome shotgun (WGS) entry which is preliminary data.</text>
</comment>
<dbReference type="InterPro" id="IPR001075">
    <property type="entry name" value="NIF_FeS_clus_asmbl_NifU_C"/>
</dbReference>
<sequence>MMPFSDEDLQEPVSSIIKNKIAPMLARDGGAIELLDIKNAKVFIQLKGACVGCSASGSTLKYIVEKELKAAIHPELQIVNVPQGMENKLEEF</sequence>
<dbReference type="GO" id="GO:0005506">
    <property type="term" value="F:iron ion binding"/>
    <property type="evidence" value="ECO:0007669"/>
    <property type="project" value="InterPro"/>
</dbReference>
<reference evidence="2 3" key="1">
    <citation type="submission" date="2017-02" db="EMBL/GenBank/DDBJ databases">
        <title>Arcobacter caeni sp. nov, a new Arcobacter species isolated from reclaimed water.</title>
        <authorList>
            <person name="Figueras M.J."/>
            <person name="Perez-Cataluna A."/>
            <person name="Salas-Masso N."/>
        </authorList>
    </citation>
    <scope>NUCLEOTIDE SEQUENCE [LARGE SCALE GENOMIC DNA]</scope>
    <source>
        <strain evidence="2 3">RW17-10</strain>
    </source>
</reference>
<evidence type="ECO:0000313" key="2">
    <source>
        <dbReference type="EMBL" id="PUE64200.1"/>
    </source>
</evidence>
<dbReference type="EMBL" id="MUXE01000009">
    <property type="protein sequence ID" value="PUE64200.1"/>
    <property type="molecule type" value="Genomic_DNA"/>
</dbReference>
<gene>
    <name evidence="2" type="ORF">B0174_07345</name>
</gene>
<dbReference type="SUPFAM" id="SSF117916">
    <property type="entry name" value="Fe-S cluster assembly (FSCA) domain-like"/>
    <property type="match status" value="1"/>
</dbReference>
<feature type="domain" description="NIF system FeS cluster assembly NifU C-terminal" evidence="1">
    <location>
        <begin position="13"/>
        <end position="78"/>
    </location>
</feature>
<accession>A0A363CYM1</accession>
<evidence type="ECO:0000259" key="1">
    <source>
        <dbReference type="Pfam" id="PF01106"/>
    </source>
</evidence>
<dbReference type="RefSeq" id="WP_108559215.1">
    <property type="nucleotide sequence ID" value="NZ_MUXE01000009.1"/>
</dbReference>
<name>A0A363CYM1_9BACT</name>
<dbReference type="InterPro" id="IPR034904">
    <property type="entry name" value="FSCA_dom_sf"/>
</dbReference>
<dbReference type="Proteomes" id="UP000251135">
    <property type="component" value="Unassembled WGS sequence"/>
</dbReference>
<dbReference type="AlphaFoldDB" id="A0A363CYM1"/>
<dbReference type="GO" id="GO:0016226">
    <property type="term" value="P:iron-sulfur cluster assembly"/>
    <property type="evidence" value="ECO:0007669"/>
    <property type="project" value="InterPro"/>
</dbReference>
<organism evidence="2 3">
    <name type="scientific">Arcobacter caeni</name>
    <dbReference type="NCBI Taxonomy" id="1912877"/>
    <lineage>
        <taxon>Bacteria</taxon>
        <taxon>Pseudomonadati</taxon>
        <taxon>Campylobacterota</taxon>
        <taxon>Epsilonproteobacteria</taxon>
        <taxon>Campylobacterales</taxon>
        <taxon>Arcobacteraceae</taxon>
        <taxon>Arcobacter</taxon>
    </lineage>
</organism>
<proteinExistence type="predicted"/>
<dbReference type="Pfam" id="PF01106">
    <property type="entry name" value="NifU"/>
    <property type="match status" value="1"/>
</dbReference>
<dbReference type="OrthoDB" id="9796965at2"/>
<keyword evidence="3" id="KW-1185">Reference proteome</keyword>
<protein>
    <recommendedName>
        <fullName evidence="1">NIF system FeS cluster assembly NifU C-terminal domain-containing protein</fullName>
    </recommendedName>
</protein>
<evidence type="ECO:0000313" key="3">
    <source>
        <dbReference type="Proteomes" id="UP000251135"/>
    </source>
</evidence>